<accession>A0A382A5W4</accession>
<dbReference type="Gene3D" id="6.10.250.290">
    <property type="match status" value="1"/>
</dbReference>
<dbReference type="CDD" id="cd05797">
    <property type="entry name" value="Ribosomal_L10"/>
    <property type="match status" value="1"/>
</dbReference>
<dbReference type="Pfam" id="PF00466">
    <property type="entry name" value="Ribosomal_L10"/>
    <property type="match status" value="1"/>
</dbReference>
<dbReference type="InterPro" id="IPR047865">
    <property type="entry name" value="Ribosomal_uL10_bac_type"/>
</dbReference>
<protein>
    <recommendedName>
        <fullName evidence="5">50S ribosomal protein L10</fullName>
    </recommendedName>
</protein>
<sequence length="174" mass="18861">MSLSFEKKQAVVSEVSQNFSMASIAILADYRGLTVAQISELRHQARISGVEVRVVKNTLARRSVSGSPFECLLDHFVGPLLVTSSLDPVAAAKVVSKFAKSNDAFKIRIGAMNGDLIDEQTIMKLAALPGRDELLAKLAATFRAPLDTFARTLSEVPSRFARTLVAVRDQQEAA</sequence>
<organism evidence="4">
    <name type="scientific">marine metagenome</name>
    <dbReference type="NCBI Taxonomy" id="408172"/>
    <lineage>
        <taxon>unclassified sequences</taxon>
        <taxon>metagenomes</taxon>
        <taxon>ecological metagenomes</taxon>
    </lineage>
</organism>
<dbReference type="HAMAP" id="MF_00362">
    <property type="entry name" value="Ribosomal_uL10"/>
    <property type="match status" value="1"/>
</dbReference>
<evidence type="ECO:0000256" key="2">
    <source>
        <dbReference type="ARBA" id="ARBA00022980"/>
    </source>
</evidence>
<name>A0A382A5W4_9ZZZZ</name>
<dbReference type="InterPro" id="IPR043141">
    <property type="entry name" value="Ribosomal_uL10-like_sf"/>
</dbReference>
<dbReference type="EMBL" id="UINC01024038">
    <property type="protein sequence ID" value="SVA96916.1"/>
    <property type="molecule type" value="Genomic_DNA"/>
</dbReference>
<evidence type="ECO:0000256" key="1">
    <source>
        <dbReference type="ARBA" id="ARBA00008889"/>
    </source>
</evidence>
<keyword evidence="3" id="KW-0687">Ribonucleoprotein</keyword>
<dbReference type="InterPro" id="IPR001790">
    <property type="entry name" value="Ribosomal_uL10"/>
</dbReference>
<evidence type="ECO:0000313" key="4">
    <source>
        <dbReference type="EMBL" id="SVA96916.1"/>
    </source>
</evidence>
<dbReference type="SUPFAM" id="SSF160369">
    <property type="entry name" value="Ribosomal protein L10-like"/>
    <property type="match status" value="1"/>
</dbReference>
<dbReference type="GO" id="GO:0006412">
    <property type="term" value="P:translation"/>
    <property type="evidence" value="ECO:0007669"/>
    <property type="project" value="InterPro"/>
</dbReference>
<gene>
    <name evidence="4" type="ORF">METZ01_LOCUS149770</name>
</gene>
<dbReference type="AlphaFoldDB" id="A0A382A5W4"/>
<dbReference type="PANTHER" id="PTHR11560">
    <property type="entry name" value="39S RIBOSOMAL PROTEIN L10, MITOCHONDRIAL"/>
    <property type="match status" value="1"/>
</dbReference>
<dbReference type="Gene3D" id="3.30.70.1730">
    <property type="match status" value="1"/>
</dbReference>
<dbReference type="InterPro" id="IPR022973">
    <property type="entry name" value="Ribosomal_uL10_bac"/>
</dbReference>
<dbReference type="GO" id="GO:0003735">
    <property type="term" value="F:structural constituent of ribosome"/>
    <property type="evidence" value="ECO:0007669"/>
    <property type="project" value="InterPro"/>
</dbReference>
<reference evidence="4" key="1">
    <citation type="submission" date="2018-05" db="EMBL/GenBank/DDBJ databases">
        <authorList>
            <person name="Lanie J.A."/>
            <person name="Ng W.-L."/>
            <person name="Kazmierczak K.M."/>
            <person name="Andrzejewski T.M."/>
            <person name="Davidsen T.M."/>
            <person name="Wayne K.J."/>
            <person name="Tettelin H."/>
            <person name="Glass J.I."/>
            <person name="Rusch D."/>
            <person name="Podicherti R."/>
            <person name="Tsui H.-C.T."/>
            <person name="Winkler M.E."/>
        </authorList>
    </citation>
    <scope>NUCLEOTIDE SEQUENCE</scope>
</reference>
<dbReference type="InterPro" id="IPR002363">
    <property type="entry name" value="Ribosomal_uL10_CS_bac"/>
</dbReference>
<evidence type="ECO:0008006" key="5">
    <source>
        <dbReference type="Google" id="ProtNLM"/>
    </source>
</evidence>
<dbReference type="GO" id="GO:0015934">
    <property type="term" value="C:large ribosomal subunit"/>
    <property type="evidence" value="ECO:0007669"/>
    <property type="project" value="InterPro"/>
</dbReference>
<evidence type="ECO:0000256" key="3">
    <source>
        <dbReference type="ARBA" id="ARBA00023274"/>
    </source>
</evidence>
<keyword evidence="2" id="KW-0689">Ribosomal protein</keyword>
<dbReference type="NCBIfam" id="NF000955">
    <property type="entry name" value="PRK00099.1-1"/>
    <property type="match status" value="1"/>
</dbReference>
<dbReference type="PROSITE" id="PS01109">
    <property type="entry name" value="RIBOSOMAL_L10"/>
    <property type="match status" value="1"/>
</dbReference>
<comment type="similarity">
    <text evidence="1">Belongs to the universal ribosomal protein uL10 family.</text>
</comment>
<proteinExistence type="inferred from homology"/>